<reference evidence="2 3" key="1">
    <citation type="submission" date="2024-02" db="EMBL/GenBank/DDBJ databases">
        <title>FIRST GENOME SEQUENCES OF Leishmania (Viannia) shawi, Leishmania (Viannia) lindenbergi AND Leishmania (Viannia) utingensis.</title>
        <authorList>
            <person name="Resadore F."/>
            <person name="Custodio M.G.F."/>
            <person name="Boite M.C."/>
            <person name="Cupolillo E."/>
            <person name="Ferreira G.E.M."/>
        </authorList>
    </citation>
    <scope>NUCLEOTIDE SEQUENCE [LARGE SCALE GENOMIC DNA]</scope>
    <source>
        <strain evidence="2 3">MHOM/BR/1966/M15733</strain>
    </source>
</reference>
<dbReference type="EMBL" id="JBAMZK010000024">
    <property type="protein sequence ID" value="KAL0504578.1"/>
    <property type="molecule type" value="Genomic_DNA"/>
</dbReference>
<proteinExistence type="predicted"/>
<evidence type="ECO:0000313" key="2">
    <source>
        <dbReference type="EMBL" id="KAL0504578.1"/>
    </source>
</evidence>
<feature type="non-terminal residue" evidence="2">
    <location>
        <position position="189"/>
    </location>
</feature>
<dbReference type="AlphaFoldDB" id="A0AAW3ADM2"/>
<organism evidence="2 3">
    <name type="scientific">Leishmania lindenbergi</name>
    <dbReference type="NCBI Taxonomy" id="651832"/>
    <lineage>
        <taxon>Eukaryota</taxon>
        <taxon>Discoba</taxon>
        <taxon>Euglenozoa</taxon>
        <taxon>Kinetoplastea</taxon>
        <taxon>Metakinetoplastina</taxon>
        <taxon>Trypanosomatida</taxon>
        <taxon>Trypanosomatidae</taxon>
        <taxon>Leishmaniinae</taxon>
        <taxon>Leishmania</taxon>
    </lineage>
</organism>
<evidence type="ECO:0000313" key="3">
    <source>
        <dbReference type="Proteomes" id="UP001500131"/>
    </source>
</evidence>
<comment type="caution">
    <text evidence="2">The sequence shown here is derived from an EMBL/GenBank/DDBJ whole genome shotgun (WGS) entry which is preliminary data.</text>
</comment>
<keyword evidence="3" id="KW-1185">Reference proteome</keyword>
<protein>
    <submittedName>
        <fullName evidence="2">Uncharacterized protein</fullName>
    </submittedName>
</protein>
<feature type="region of interest" description="Disordered" evidence="1">
    <location>
        <begin position="141"/>
        <end position="189"/>
    </location>
</feature>
<accession>A0AAW3ADM2</accession>
<name>A0AAW3ADM2_9TRYP</name>
<gene>
    <name evidence="2" type="ORF">Q4I31_003910</name>
</gene>
<sequence length="189" mass="18968">MGAATHPVADGGLQRHRSFRCRALPVLQRVVLRVLLVLSAFLLTTWRTTPFCCRAHGARCGLAPGGDASGTGKGLRALSPALPLRQPAALLRCAGFAVVVAAARADNDVSRLGTLFDFGDLAAVGVSASALSSMVGQHAGGSGSEAAKAPKTTGSSSSSSLELSSLSSESSPMESSSFSSAGGSAVVLV</sequence>
<dbReference type="Proteomes" id="UP001500131">
    <property type="component" value="Unassembled WGS sequence"/>
</dbReference>
<feature type="compositionally biased region" description="Low complexity" evidence="1">
    <location>
        <begin position="154"/>
        <end position="189"/>
    </location>
</feature>
<evidence type="ECO:0000256" key="1">
    <source>
        <dbReference type="SAM" id="MobiDB-lite"/>
    </source>
</evidence>